<proteinExistence type="predicted"/>
<organism evidence="1 2">
    <name type="scientific">Cichorium intybus</name>
    <name type="common">Chicory</name>
    <dbReference type="NCBI Taxonomy" id="13427"/>
    <lineage>
        <taxon>Eukaryota</taxon>
        <taxon>Viridiplantae</taxon>
        <taxon>Streptophyta</taxon>
        <taxon>Embryophyta</taxon>
        <taxon>Tracheophyta</taxon>
        <taxon>Spermatophyta</taxon>
        <taxon>Magnoliopsida</taxon>
        <taxon>eudicotyledons</taxon>
        <taxon>Gunneridae</taxon>
        <taxon>Pentapetalae</taxon>
        <taxon>asterids</taxon>
        <taxon>campanulids</taxon>
        <taxon>Asterales</taxon>
        <taxon>Asteraceae</taxon>
        <taxon>Cichorioideae</taxon>
        <taxon>Cichorieae</taxon>
        <taxon>Cichoriinae</taxon>
        <taxon>Cichorium</taxon>
    </lineage>
</organism>
<name>A0ACB9F8Z8_CICIN</name>
<dbReference type="Proteomes" id="UP001055811">
    <property type="component" value="Linkage Group LG03"/>
</dbReference>
<dbReference type="EMBL" id="CM042011">
    <property type="protein sequence ID" value="KAI3767436.1"/>
    <property type="molecule type" value="Genomic_DNA"/>
</dbReference>
<evidence type="ECO:0000313" key="1">
    <source>
        <dbReference type="EMBL" id="KAI3767436.1"/>
    </source>
</evidence>
<gene>
    <name evidence="1" type="ORF">L2E82_17550</name>
</gene>
<protein>
    <submittedName>
        <fullName evidence="1">Uncharacterized protein</fullName>
    </submittedName>
</protein>
<reference evidence="1 2" key="2">
    <citation type="journal article" date="2022" name="Mol. Ecol. Resour.">
        <title>The genomes of chicory, endive, great burdock and yacon provide insights into Asteraceae paleo-polyploidization history and plant inulin production.</title>
        <authorList>
            <person name="Fan W."/>
            <person name="Wang S."/>
            <person name="Wang H."/>
            <person name="Wang A."/>
            <person name="Jiang F."/>
            <person name="Liu H."/>
            <person name="Zhao H."/>
            <person name="Xu D."/>
            <person name="Zhang Y."/>
        </authorList>
    </citation>
    <scope>NUCLEOTIDE SEQUENCE [LARGE SCALE GENOMIC DNA]</scope>
    <source>
        <strain evidence="2">cv. Punajuju</strain>
        <tissue evidence="1">Leaves</tissue>
    </source>
</reference>
<accession>A0ACB9F8Z8</accession>
<keyword evidence="2" id="KW-1185">Reference proteome</keyword>
<comment type="caution">
    <text evidence="1">The sequence shown here is derived from an EMBL/GenBank/DDBJ whole genome shotgun (WGS) entry which is preliminary data.</text>
</comment>
<reference evidence="2" key="1">
    <citation type="journal article" date="2022" name="Mol. Ecol. Resour.">
        <title>The genomes of chicory, endive, great burdock and yacon provide insights into Asteraceae palaeo-polyploidization history and plant inulin production.</title>
        <authorList>
            <person name="Fan W."/>
            <person name="Wang S."/>
            <person name="Wang H."/>
            <person name="Wang A."/>
            <person name="Jiang F."/>
            <person name="Liu H."/>
            <person name="Zhao H."/>
            <person name="Xu D."/>
            <person name="Zhang Y."/>
        </authorList>
    </citation>
    <scope>NUCLEOTIDE SEQUENCE [LARGE SCALE GENOMIC DNA]</scope>
    <source>
        <strain evidence="2">cv. Punajuju</strain>
    </source>
</reference>
<sequence length="176" mass="19578">MIIFMMIKAGEKHTALHLALSELAGDFDGESMMFLQRFFGARVKHVVSTGSLKLDLALGIGDPMLLEMVGVNTKNLLILQENPAEKHTALHSAENLLSIVDTLTQSGADDVIVINSVRKSFQKTLMALERYSYYIYKSGEIKFEITQGVRVNEFFGYGKIDGVRKEYTLALETVIG</sequence>
<evidence type="ECO:0000313" key="2">
    <source>
        <dbReference type="Proteomes" id="UP001055811"/>
    </source>
</evidence>